<organism evidence="9 10">
    <name type="scientific">Lachancea dasiensis</name>
    <dbReference type="NCBI Taxonomy" id="1072105"/>
    <lineage>
        <taxon>Eukaryota</taxon>
        <taxon>Fungi</taxon>
        <taxon>Dikarya</taxon>
        <taxon>Ascomycota</taxon>
        <taxon>Saccharomycotina</taxon>
        <taxon>Saccharomycetes</taxon>
        <taxon>Saccharomycetales</taxon>
        <taxon>Saccharomycetaceae</taxon>
        <taxon>Lachancea</taxon>
    </lineage>
</organism>
<dbReference type="PANTHER" id="PTHR23316">
    <property type="entry name" value="IMPORTIN ALPHA"/>
    <property type="match status" value="1"/>
</dbReference>
<gene>
    <name evidence="9" type="ORF">LADA_0E06304G</name>
</gene>
<dbReference type="InterPro" id="IPR011989">
    <property type="entry name" value="ARM-like"/>
</dbReference>
<evidence type="ECO:0000256" key="7">
    <source>
        <dbReference type="SAM" id="MobiDB-lite"/>
    </source>
</evidence>
<dbReference type="GO" id="GO:0005635">
    <property type="term" value="C:nuclear envelope"/>
    <property type="evidence" value="ECO:0007669"/>
    <property type="project" value="EnsemblFungi"/>
</dbReference>
<evidence type="ECO:0000256" key="4">
    <source>
        <dbReference type="ARBA" id="ARBA00022927"/>
    </source>
</evidence>
<dbReference type="FunFam" id="1.20.5.690:FF:000003">
    <property type="entry name" value="Importin subunit alpha"/>
    <property type="match status" value="1"/>
</dbReference>
<dbReference type="OrthoDB" id="29145at2759"/>
<evidence type="ECO:0000313" key="9">
    <source>
        <dbReference type="EMBL" id="SCU87812.1"/>
    </source>
</evidence>
<dbReference type="GO" id="GO:0097718">
    <property type="term" value="F:disordered domain specific binding"/>
    <property type="evidence" value="ECO:0007669"/>
    <property type="project" value="EnsemblFungi"/>
</dbReference>
<dbReference type="Proteomes" id="UP000190274">
    <property type="component" value="Chromosome E"/>
</dbReference>
<dbReference type="SUPFAM" id="SSF48371">
    <property type="entry name" value="ARM repeat"/>
    <property type="match status" value="1"/>
</dbReference>
<dbReference type="GO" id="GO:0044877">
    <property type="term" value="F:protein-containing complex binding"/>
    <property type="evidence" value="ECO:0007669"/>
    <property type="project" value="EnsemblFungi"/>
</dbReference>
<evidence type="ECO:0000256" key="3">
    <source>
        <dbReference type="ARBA" id="ARBA00022737"/>
    </source>
</evidence>
<protein>
    <recommendedName>
        <fullName evidence="5">Importin subunit alpha</fullName>
    </recommendedName>
</protein>
<dbReference type="GO" id="GO:0006607">
    <property type="term" value="P:NLS-bearing protein import into nucleus"/>
    <property type="evidence" value="ECO:0007669"/>
    <property type="project" value="EnsemblFungi"/>
</dbReference>
<dbReference type="PROSITE" id="PS51214">
    <property type="entry name" value="IBB"/>
    <property type="match status" value="1"/>
</dbReference>
<dbReference type="PROSITE" id="PS50176">
    <property type="entry name" value="ARM_REPEAT"/>
    <property type="match status" value="2"/>
</dbReference>
<sequence length="578" mass="63964">MCENFVKDRAVVPLTTLASLTIRGLKAELLGVTLCINIMDGESSSNKFVPEYRRTNFKNKGRFSADELRRRRDTQQVELRKAKRDEALAKRRNFNAPTDGADSEDDDEATSTADQQFYAQLQQELPQMIQQINSGDLQEQLNATVKFRQILSREHRPPIDTVIQSGVVPNLVNFMNENQPEMLQLEAAWALTNIASGSSDQTKIVVEAGAVPLFIQLLYSGSVEVKEQAIWALGNVAGDSTGYRDYVLSCGAMQPILALFDLSKTSLIRTATWTLSNLCRGKKPQPDWSVVSQSLPTLAKLIYSMDTETLVDASWAISYLSDGPANNIQAVIDARIPKRLVELLNHQSTLVQTPALRAVGNIVTGNDLQTQVVINSGVLSALRHLLTSTKESIRKEACWTISNITAGNTDQIQAAIDANLIPPLVKLLEVADYKTKKEACWAISNASSGGLQKPEIIRYLVSQGCIKPLCDLLDIADNRIIEVTLDALENVLKMGEADKEARGLHINENADYIERAGGVEKIFKCQQNENEKIYEKAFNIIEQYFGEDDDALDESMAPQTAGNTFGFGSNVNQQFNFN</sequence>
<dbReference type="InterPro" id="IPR000225">
    <property type="entry name" value="Armadillo"/>
</dbReference>
<evidence type="ECO:0000256" key="2">
    <source>
        <dbReference type="ARBA" id="ARBA00022448"/>
    </source>
</evidence>
<feature type="repeat" description="ARM" evidence="6">
    <location>
        <begin position="166"/>
        <end position="209"/>
    </location>
</feature>
<dbReference type="InterPro" id="IPR024931">
    <property type="entry name" value="Importin_alpha"/>
</dbReference>
<feature type="repeat" description="ARM" evidence="6">
    <location>
        <begin position="209"/>
        <end position="251"/>
    </location>
</feature>
<dbReference type="GO" id="GO:0031144">
    <property type="term" value="P:proteasome localization"/>
    <property type="evidence" value="ECO:0007669"/>
    <property type="project" value="EnsemblFungi"/>
</dbReference>
<dbReference type="GO" id="GO:0006612">
    <property type="term" value="P:protein targeting to membrane"/>
    <property type="evidence" value="ECO:0007669"/>
    <property type="project" value="EnsemblFungi"/>
</dbReference>
<dbReference type="Gene3D" id="1.25.10.10">
    <property type="entry name" value="Leucine-rich Repeat Variant"/>
    <property type="match status" value="1"/>
</dbReference>
<feature type="domain" description="IBB" evidence="8">
    <location>
        <begin position="37"/>
        <end position="101"/>
    </location>
</feature>
<keyword evidence="4 5" id="KW-0653">Protein transport</keyword>
<dbReference type="STRING" id="1266660.A0A1G4JCD7"/>
<keyword evidence="10" id="KW-1185">Reference proteome</keyword>
<evidence type="ECO:0000256" key="5">
    <source>
        <dbReference type="PIRNR" id="PIRNR005673"/>
    </source>
</evidence>
<proteinExistence type="inferred from homology"/>
<dbReference type="InterPro" id="IPR016024">
    <property type="entry name" value="ARM-type_fold"/>
</dbReference>
<reference evidence="10" key="1">
    <citation type="submission" date="2016-03" db="EMBL/GenBank/DDBJ databases">
        <authorList>
            <person name="Devillers H."/>
        </authorList>
    </citation>
    <scope>NUCLEOTIDE SEQUENCE [LARGE SCALE GENOMIC DNA]</scope>
</reference>
<dbReference type="AlphaFoldDB" id="A0A1G4JCD7"/>
<accession>A0A1G4JCD7</accession>
<dbReference type="InterPro" id="IPR032413">
    <property type="entry name" value="Arm_3"/>
</dbReference>
<dbReference type="Pfam" id="PF16186">
    <property type="entry name" value="Arm_3"/>
    <property type="match status" value="1"/>
</dbReference>
<dbReference type="GO" id="GO:0061608">
    <property type="term" value="F:nuclear import signal receptor activity"/>
    <property type="evidence" value="ECO:0007669"/>
    <property type="project" value="EnsemblFungi"/>
</dbReference>
<evidence type="ECO:0000256" key="1">
    <source>
        <dbReference type="ARBA" id="ARBA00010394"/>
    </source>
</evidence>
<keyword evidence="2 5" id="KW-0813">Transport</keyword>
<dbReference type="EMBL" id="LT598455">
    <property type="protein sequence ID" value="SCU87812.1"/>
    <property type="molecule type" value="Genomic_DNA"/>
</dbReference>
<dbReference type="FunFam" id="1.25.10.10:FF:000021">
    <property type="entry name" value="Importin subunit alpha"/>
    <property type="match status" value="1"/>
</dbReference>
<dbReference type="InterPro" id="IPR036975">
    <property type="entry name" value="Importin-a_IBB_sf"/>
</dbReference>
<evidence type="ECO:0000313" key="10">
    <source>
        <dbReference type="Proteomes" id="UP000190274"/>
    </source>
</evidence>
<feature type="region of interest" description="Disordered" evidence="7">
    <location>
        <begin position="63"/>
        <end position="112"/>
    </location>
</feature>
<name>A0A1G4JCD7_9SACH</name>
<feature type="compositionally biased region" description="Basic and acidic residues" evidence="7">
    <location>
        <begin position="63"/>
        <end position="89"/>
    </location>
</feature>
<dbReference type="PIRSF" id="PIRSF005673">
    <property type="entry name" value="Importin_alpha"/>
    <property type="match status" value="1"/>
</dbReference>
<keyword evidence="3" id="KW-0677">Repeat</keyword>
<comment type="similarity">
    <text evidence="1 5">Belongs to the importin alpha family.</text>
</comment>
<dbReference type="Gene3D" id="1.20.5.690">
    <property type="entry name" value="Importin-alpha, importin-beta-binding domain"/>
    <property type="match status" value="1"/>
</dbReference>
<dbReference type="Pfam" id="PF01749">
    <property type="entry name" value="IBB"/>
    <property type="match status" value="1"/>
</dbReference>
<evidence type="ECO:0000259" key="8">
    <source>
        <dbReference type="PROSITE" id="PS51214"/>
    </source>
</evidence>
<dbReference type="GO" id="GO:0005829">
    <property type="term" value="C:cytosol"/>
    <property type="evidence" value="ECO:0007669"/>
    <property type="project" value="EnsemblFungi"/>
</dbReference>
<dbReference type="SMART" id="SM00185">
    <property type="entry name" value="ARM"/>
    <property type="match status" value="8"/>
</dbReference>
<dbReference type="GO" id="GO:0042564">
    <property type="term" value="C:NLS-dependent protein nuclear import complex"/>
    <property type="evidence" value="ECO:0007669"/>
    <property type="project" value="EnsemblFungi"/>
</dbReference>
<dbReference type="InterPro" id="IPR002652">
    <property type="entry name" value="Importin-a_IBB"/>
</dbReference>
<evidence type="ECO:0000256" key="6">
    <source>
        <dbReference type="PROSITE-ProRule" id="PRU00259"/>
    </source>
</evidence>
<dbReference type="Pfam" id="PF00514">
    <property type="entry name" value="Arm"/>
    <property type="match status" value="8"/>
</dbReference>